<gene>
    <name evidence="3" type="ORF">caldi_02680</name>
</gene>
<dbReference type="InterPro" id="IPR003767">
    <property type="entry name" value="Malate/L-lactate_DH-like"/>
</dbReference>
<dbReference type="PANTHER" id="PTHR11091">
    <property type="entry name" value="OXIDOREDUCTASE-RELATED"/>
    <property type="match status" value="1"/>
</dbReference>
<comment type="similarity">
    <text evidence="1">Belongs to the LDH2/MDH2 oxidoreductase family.</text>
</comment>
<reference evidence="3" key="1">
    <citation type="submission" date="2022-03" db="EMBL/GenBank/DDBJ databases">
        <title>Complete genome sequence of Caldinitratiruptor microaerophilus.</title>
        <authorList>
            <person name="Mukaiyama R."/>
            <person name="Nishiyama T."/>
            <person name="Ueda K."/>
        </authorList>
    </citation>
    <scope>NUCLEOTIDE SEQUENCE</scope>
    <source>
        <strain evidence="3">JCM 16183</strain>
    </source>
</reference>
<protein>
    <submittedName>
        <fullName evidence="3">Lactate dehydrogenase</fullName>
    </submittedName>
</protein>
<evidence type="ECO:0000256" key="1">
    <source>
        <dbReference type="ARBA" id="ARBA00006056"/>
    </source>
</evidence>
<dbReference type="InterPro" id="IPR036111">
    <property type="entry name" value="Mal/L-sulfo/L-lacto_DH-like_sf"/>
</dbReference>
<dbReference type="RefSeq" id="WP_264843295.1">
    <property type="nucleotide sequence ID" value="NZ_AP025628.1"/>
</dbReference>
<dbReference type="InterPro" id="IPR043144">
    <property type="entry name" value="Mal/L-sulf/L-lact_DH-like_ah"/>
</dbReference>
<dbReference type="Pfam" id="PF02615">
    <property type="entry name" value="Ldh_2"/>
    <property type="match status" value="1"/>
</dbReference>
<dbReference type="KEGG" id="cmic:caldi_02680"/>
<organism evidence="3 4">
    <name type="scientific">Caldinitratiruptor microaerophilus</name>
    <dbReference type="NCBI Taxonomy" id="671077"/>
    <lineage>
        <taxon>Bacteria</taxon>
        <taxon>Bacillati</taxon>
        <taxon>Bacillota</taxon>
        <taxon>Clostridia</taxon>
        <taxon>Eubacteriales</taxon>
        <taxon>Symbiobacteriaceae</taxon>
        <taxon>Caldinitratiruptor</taxon>
    </lineage>
</organism>
<dbReference type="PANTHER" id="PTHR11091:SF0">
    <property type="entry name" value="MALATE DEHYDROGENASE"/>
    <property type="match status" value="1"/>
</dbReference>
<dbReference type="GO" id="GO:0016491">
    <property type="term" value="F:oxidoreductase activity"/>
    <property type="evidence" value="ECO:0007669"/>
    <property type="project" value="UniProtKB-KW"/>
</dbReference>
<dbReference type="AlphaFoldDB" id="A0AA35G7C5"/>
<proteinExistence type="inferred from homology"/>
<dbReference type="InterPro" id="IPR043143">
    <property type="entry name" value="Mal/L-sulf/L-lact_DH-like_NADP"/>
</dbReference>
<keyword evidence="4" id="KW-1185">Reference proteome</keyword>
<dbReference type="EMBL" id="AP025628">
    <property type="protein sequence ID" value="BDG59178.1"/>
    <property type="molecule type" value="Genomic_DNA"/>
</dbReference>
<sequence length="348" mass="36528">MNVAPHELQAYVRVLFTAAGLPENDAAVVAENLVFADLRGVESHGVSRVPVYLRRLQEGAINPRPSIKVSGVHALCAVDGDGGMGAVVASQAMRTVLEQARRFGIGAAFVRNSNHFGMASYYTLMAAREGMIGIATTNAPPAMAAWGGVEPVLGTNPLSIAFPAPDGGDPIVLDMATSTVARGKIRLAADRGEPIPQGWALDASGKPTTDPAAALQGTLFPLGGVKGYCLAVAVDLLSGVFAGAGYANRLKQMYGRGRGVCVRSRVGHFLLAIDPGQVQPQSASADALRDFRARLQGGPRAGSAEILLPGELEARFERVRRRDGIPLSEHTRRALAEVAHELGISARL</sequence>
<dbReference type="Gene3D" id="3.30.1370.60">
    <property type="entry name" value="Hypothetical oxidoreductase yiak, domain 2"/>
    <property type="match status" value="1"/>
</dbReference>
<accession>A0AA35G7C5</accession>
<keyword evidence="2" id="KW-0560">Oxidoreductase</keyword>
<dbReference type="Gene3D" id="1.10.1530.10">
    <property type="match status" value="1"/>
</dbReference>
<name>A0AA35G7C5_9FIRM</name>
<evidence type="ECO:0000313" key="4">
    <source>
        <dbReference type="Proteomes" id="UP001163687"/>
    </source>
</evidence>
<evidence type="ECO:0000313" key="3">
    <source>
        <dbReference type="EMBL" id="BDG59178.1"/>
    </source>
</evidence>
<evidence type="ECO:0000256" key="2">
    <source>
        <dbReference type="ARBA" id="ARBA00023002"/>
    </source>
</evidence>
<dbReference type="Proteomes" id="UP001163687">
    <property type="component" value="Chromosome"/>
</dbReference>
<dbReference type="SUPFAM" id="SSF89733">
    <property type="entry name" value="L-sulfolactate dehydrogenase-like"/>
    <property type="match status" value="1"/>
</dbReference>